<organism evidence="1 2">
    <name type="scientific">Chitinophaga caeni</name>
    <dbReference type="NCBI Taxonomy" id="2029983"/>
    <lineage>
        <taxon>Bacteria</taxon>
        <taxon>Pseudomonadati</taxon>
        <taxon>Bacteroidota</taxon>
        <taxon>Chitinophagia</taxon>
        <taxon>Chitinophagales</taxon>
        <taxon>Chitinophagaceae</taxon>
        <taxon>Chitinophaga</taxon>
    </lineage>
</organism>
<dbReference type="PROSITE" id="PS51257">
    <property type="entry name" value="PROKAR_LIPOPROTEIN"/>
    <property type="match status" value="1"/>
</dbReference>
<evidence type="ECO:0000313" key="2">
    <source>
        <dbReference type="Proteomes" id="UP000220133"/>
    </source>
</evidence>
<dbReference type="Proteomes" id="UP000220133">
    <property type="component" value="Chromosome"/>
</dbReference>
<dbReference type="OrthoDB" id="672038at2"/>
<gene>
    <name evidence="1" type="ORF">COR50_15600</name>
</gene>
<dbReference type="RefSeq" id="WP_098194843.1">
    <property type="nucleotide sequence ID" value="NZ_CP023777.1"/>
</dbReference>
<keyword evidence="2" id="KW-1185">Reference proteome</keyword>
<protein>
    <recommendedName>
        <fullName evidence="3">Lipoprotein</fullName>
    </recommendedName>
</protein>
<accession>A0A291QX11</accession>
<reference evidence="1 2" key="1">
    <citation type="submission" date="2017-10" db="EMBL/GenBank/DDBJ databases">
        <title>Paenichitinophaga pekingensis gen. nov., sp. nov., isolated from activated sludge.</title>
        <authorList>
            <person name="Jin D."/>
            <person name="Kong X."/>
            <person name="Deng Y."/>
            <person name="Bai Z."/>
        </authorList>
    </citation>
    <scope>NUCLEOTIDE SEQUENCE [LARGE SCALE GENOMIC DNA]</scope>
    <source>
        <strain evidence="1 2">13</strain>
    </source>
</reference>
<name>A0A291QX11_9BACT</name>
<sequence length="220" mass="25649">MKYLLTLCWLTFLSSGCLTGNKKENHPNIVSPSVPINSFQHDTLQLHETFNKEDQPINEYLSHELEPIWKNFKRVNSITKWTSIESRGLDTSTSRGGARYYFLNGQLEKIITYHFSETFQRLEEYYLLDDQLSFVIERSYTYNRPVYYDANLTNVDSNSQSLNNDHSGVVEDRSYFLNGKLIHQVNNEDCGSPFTGDYLLGEQKRIMATYEMLVQTLKQP</sequence>
<dbReference type="KEGG" id="cbae:COR50_15600"/>
<evidence type="ECO:0000313" key="1">
    <source>
        <dbReference type="EMBL" id="ATL48470.1"/>
    </source>
</evidence>
<evidence type="ECO:0008006" key="3">
    <source>
        <dbReference type="Google" id="ProtNLM"/>
    </source>
</evidence>
<proteinExistence type="predicted"/>
<dbReference type="AlphaFoldDB" id="A0A291QX11"/>
<dbReference type="EMBL" id="CP023777">
    <property type="protein sequence ID" value="ATL48470.1"/>
    <property type="molecule type" value="Genomic_DNA"/>
</dbReference>